<dbReference type="Proteomes" id="UP000095280">
    <property type="component" value="Unplaced"/>
</dbReference>
<evidence type="ECO:0000256" key="1">
    <source>
        <dbReference type="SAM" id="Phobius"/>
    </source>
</evidence>
<accession>A0A1I8JIU6</accession>
<protein>
    <submittedName>
        <fullName evidence="3">Cadherin_C domain-containing protein</fullName>
    </submittedName>
</protein>
<sequence>AGYVNHTDIYRVSQAALAIASLDLAQFYLHPSGTDHSVNRDIAATAAVVTLVVLALVCILAALAALLLRSRCLFRDERGLPALPVIVGGSGSSATAAATASAASSSSSAFSHRGVQYSKVPSNDPEEVYLNGIDVDSAI</sequence>
<name>A0A1I8JIU6_9PLAT</name>
<organism evidence="2 3">
    <name type="scientific">Macrostomum lignano</name>
    <dbReference type="NCBI Taxonomy" id="282301"/>
    <lineage>
        <taxon>Eukaryota</taxon>
        <taxon>Metazoa</taxon>
        <taxon>Spiralia</taxon>
        <taxon>Lophotrochozoa</taxon>
        <taxon>Platyhelminthes</taxon>
        <taxon>Rhabditophora</taxon>
        <taxon>Macrostomorpha</taxon>
        <taxon>Macrostomida</taxon>
        <taxon>Macrostomidae</taxon>
        <taxon>Macrostomum</taxon>
    </lineage>
</organism>
<keyword evidence="2" id="KW-1185">Reference proteome</keyword>
<keyword evidence="1" id="KW-1133">Transmembrane helix</keyword>
<evidence type="ECO:0000313" key="3">
    <source>
        <dbReference type="WBParaSite" id="maker-uti_cns_0048112-snap-gene-0.4-mRNA-1"/>
    </source>
</evidence>
<reference evidence="3" key="1">
    <citation type="submission" date="2016-11" db="UniProtKB">
        <authorList>
            <consortium name="WormBaseParasite"/>
        </authorList>
    </citation>
    <scope>IDENTIFICATION</scope>
</reference>
<proteinExistence type="predicted"/>
<dbReference type="WBParaSite" id="maker-uti_cns_0048112-snap-gene-0.4-mRNA-1">
    <property type="protein sequence ID" value="maker-uti_cns_0048112-snap-gene-0.4-mRNA-1"/>
    <property type="gene ID" value="maker-uti_cns_0048112-snap-gene-0.4"/>
</dbReference>
<feature type="transmembrane region" description="Helical" evidence="1">
    <location>
        <begin position="42"/>
        <end position="68"/>
    </location>
</feature>
<evidence type="ECO:0000313" key="2">
    <source>
        <dbReference type="Proteomes" id="UP000095280"/>
    </source>
</evidence>
<keyword evidence="1" id="KW-0812">Transmembrane</keyword>
<dbReference type="AlphaFoldDB" id="A0A1I8JIU6"/>
<keyword evidence="1" id="KW-0472">Membrane</keyword>